<dbReference type="Proteomes" id="UP000285290">
    <property type="component" value="Unassembled WGS sequence"/>
</dbReference>
<dbReference type="EMBL" id="VSTG01000026">
    <property type="protein sequence ID" value="TYL56067.1"/>
    <property type="molecule type" value="Genomic_DNA"/>
</dbReference>
<gene>
    <name evidence="23" type="ORF">DW001_01395</name>
    <name evidence="22" type="ORF">DW038_02675</name>
    <name evidence="21" type="ORF">DW172_00110</name>
    <name evidence="20" type="ORF">DW703_14850</name>
    <name evidence="19" type="ORF">DW753_11010</name>
    <name evidence="18" type="ORF">DW775_13535</name>
    <name evidence="17" type="ORF">DW848_11550</name>
    <name evidence="16" type="ORF">DW912_09370</name>
    <name evidence="15" type="ORF">DW948_12670</name>
    <name evidence="14" type="ORF">DW967_08920</name>
    <name evidence="13" type="ORF">DW975_12785</name>
    <name evidence="11" type="ORF">DWV45_14200</name>
    <name evidence="10" type="ORF">DWV78_06410</name>
    <name evidence="9" type="ORF">DWX06_13885</name>
    <name evidence="8" type="ORF">DWY38_02525</name>
    <name evidence="12" type="ORF">DXA03_11880</name>
    <name evidence="7" type="ORF">DXB72_15010</name>
    <name evidence="6" type="ORF">DXD13_13590</name>
    <name evidence="5" type="ORF">DXD95_12090</name>
    <name evidence="25" type="ORF">FYL31_00105</name>
    <name evidence="24" type="ORF">FYL37_14285</name>
    <name evidence="3" type="ORF">G4312_12390</name>
    <name evidence="2" type="ORF">G4319_12630</name>
    <name evidence="1" type="ORF">GKE07_11960</name>
    <name evidence="4" type="ORF">LD38_00435</name>
</gene>
<dbReference type="Proteomes" id="UP000284835">
    <property type="component" value="Unassembled WGS sequence"/>
</dbReference>
<evidence type="ECO:0000313" key="21">
    <source>
        <dbReference type="EMBL" id="RHI25125.1"/>
    </source>
</evidence>
<reference evidence="2" key="7">
    <citation type="submission" date="2020-02" db="EMBL/GenBank/DDBJ databases">
        <authorList>
            <person name="Littmann E."/>
            <person name="Sorbara M."/>
        </authorList>
    </citation>
    <scope>NUCLEOTIDE SEQUENCE</scope>
    <source>
        <strain evidence="3">MSK.16.45</strain>
        <strain evidence="2">MSK.17.79</strain>
    </source>
</reference>
<evidence type="ECO:0000313" key="15">
    <source>
        <dbReference type="EMBL" id="RHA10469.1"/>
    </source>
</evidence>
<dbReference type="Proteomes" id="UP000286341">
    <property type="component" value="Unassembled WGS sequence"/>
</dbReference>
<dbReference type="EMBL" id="QSKC01000014">
    <property type="protein sequence ID" value="RHE31308.1"/>
    <property type="molecule type" value="Genomic_DNA"/>
</dbReference>
<dbReference type="Proteomes" id="UP000245905">
    <property type="component" value="Unassembled WGS sequence"/>
</dbReference>
<dbReference type="EMBL" id="QRXG01000032">
    <property type="protein sequence ID" value="RGT78837.1"/>
    <property type="molecule type" value="Genomic_DNA"/>
</dbReference>
<dbReference type="Proteomes" id="UP000283683">
    <property type="component" value="Unassembled WGS sequence"/>
</dbReference>
<evidence type="ECO:0000313" key="12">
    <source>
        <dbReference type="EMBL" id="RGZ16625.1"/>
    </source>
</evidence>
<dbReference type="EMBL" id="QROF01000001">
    <property type="protein sequence ID" value="RHL08336.1"/>
    <property type="molecule type" value="Genomic_DNA"/>
</dbReference>
<evidence type="ECO:0000313" key="31">
    <source>
        <dbReference type="Proteomes" id="UP000266698"/>
    </source>
</evidence>
<proteinExistence type="predicted"/>
<evidence type="ECO:0000313" key="11">
    <source>
        <dbReference type="EMBL" id="RGW85264.1"/>
    </source>
</evidence>
<evidence type="ECO:0000313" key="24">
    <source>
        <dbReference type="EMBL" id="TYL56067.1"/>
    </source>
</evidence>
<dbReference type="EMBL" id="QSOB01000020">
    <property type="protein sequence ID" value="RGI66225.1"/>
    <property type="molecule type" value="Genomic_DNA"/>
</dbReference>
<evidence type="ECO:0000313" key="27">
    <source>
        <dbReference type="Proteomes" id="UP000260642"/>
    </source>
</evidence>
<evidence type="ECO:0000313" key="16">
    <source>
        <dbReference type="EMBL" id="RHA91492.1"/>
    </source>
</evidence>
<dbReference type="EMBL" id="JRFS01000001">
    <property type="protein sequence ID" value="PWE85119.1"/>
    <property type="molecule type" value="Genomic_DNA"/>
</dbReference>
<dbReference type="Proteomes" id="UP000286220">
    <property type="component" value="Unassembled WGS sequence"/>
</dbReference>
<dbReference type="Proteomes" id="UP001193756">
    <property type="component" value="Unassembled WGS sequence"/>
</dbReference>
<dbReference type="EMBL" id="QSFZ01000009">
    <property type="protein sequence ID" value="RHA91492.1"/>
    <property type="molecule type" value="Genomic_DNA"/>
</dbReference>
<evidence type="ECO:0000313" key="41">
    <source>
        <dbReference type="Proteomes" id="UP000286104"/>
    </source>
</evidence>
<dbReference type="EMBL" id="QSAE01000015">
    <property type="protein sequence ID" value="RGW40187.1"/>
    <property type="molecule type" value="Genomic_DNA"/>
</dbReference>
<evidence type="ECO:0000313" key="48">
    <source>
        <dbReference type="Proteomes" id="UP000479563"/>
    </source>
</evidence>
<reference evidence="1 48" key="3">
    <citation type="journal article" date="2019" name="Nat. Med.">
        <title>A library of human gut bacterial isolates paired with longitudinal multiomics data enables mechanistic microbiome research.</title>
        <authorList>
            <person name="Poyet M."/>
            <person name="Groussin M."/>
            <person name="Gibbons S.M."/>
            <person name="Avila-Pacheco J."/>
            <person name="Jiang X."/>
            <person name="Kearney S.M."/>
            <person name="Perrotta A.R."/>
            <person name="Berdy B."/>
            <person name="Zhao S."/>
            <person name="Lieberman T.D."/>
            <person name="Swanson P.K."/>
            <person name="Smith M."/>
            <person name="Roesemann S."/>
            <person name="Alexander J.E."/>
            <person name="Rich S.A."/>
            <person name="Livny J."/>
            <person name="Vlamakis H."/>
            <person name="Clish C."/>
            <person name="Bullock K."/>
            <person name="Deik A."/>
            <person name="Scott J."/>
            <person name="Pierce K.A."/>
            <person name="Xavier R.J."/>
            <person name="Alm E.J."/>
        </authorList>
    </citation>
    <scope>NUCLEOTIDE SEQUENCE [LARGE SCALE GENOMIC DNA]</scope>
    <source>
        <strain evidence="1 48">BIOML-A11</strain>
    </source>
</reference>
<accession>A0A2U2ELD1</accession>
<dbReference type="EMBL" id="QSAZ01000018">
    <property type="protein sequence ID" value="RGW85264.1"/>
    <property type="molecule type" value="Genomic_DNA"/>
</dbReference>
<reference evidence="4 26" key="1">
    <citation type="submission" date="2014-09" db="EMBL/GenBank/DDBJ databases">
        <title>Butyrate-producing bacteria isolated from human gut.</title>
        <authorList>
            <person name="Zhang Q."/>
            <person name="Zhao L."/>
        </authorList>
    </citation>
    <scope>NUCLEOTIDE SEQUENCE [LARGE SCALE GENOMIC DNA]</scope>
    <source>
        <strain evidence="4 26">R22</strain>
    </source>
</reference>
<evidence type="ECO:0000313" key="26">
    <source>
        <dbReference type="Proteomes" id="UP000245905"/>
    </source>
</evidence>
<evidence type="ECO:0000313" key="36">
    <source>
        <dbReference type="Proteomes" id="UP000284296"/>
    </source>
</evidence>
<evidence type="ECO:0000313" key="9">
    <source>
        <dbReference type="EMBL" id="RGT78837.1"/>
    </source>
</evidence>
<evidence type="ECO:0000313" key="35">
    <source>
        <dbReference type="Proteomes" id="UP000283721"/>
    </source>
</evidence>
<evidence type="ECO:0000313" key="45">
    <source>
        <dbReference type="Proteomes" id="UP000286581"/>
    </source>
</evidence>
<dbReference type="Proteomes" id="UP000285865">
    <property type="component" value="Unassembled WGS sequence"/>
</dbReference>
<dbReference type="Proteomes" id="UP000260970">
    <property type="component" value="Unassembled WGS sequence"/>
</dbReference>
<evidence type="ECO:0000313" key="17">
    <source>
        <dbReference type="EMBL" id="RHC38385.1"/>
    </source>
</evidence>
<dbReference type="Proteomes" id="UP000283721">
    <property type="component" value="Unassembled WGS sequence"/>
</dbReference>
<dbReference type="EMBL" id="VSTF01000001">
    <property type="protein sequence ID" value="TYL61459.1"/>
    <property type="molecule type" value="Genomic_DNA"/>
</dbReference>
<evidence type="ECO:0000313" key="30">
    <source>
        <dbReference type="Proteomes" id="UP000266066"/>
    </source>
</evidence>
<comment type="caution">
    <text evidence="4">The sequence shown here is derived from an EMBL/GenBank/DDBJ whole genome shotgun (WGS) entry which is preliminary data.</text>
</comment>
<dbReference type="Proteomes" id="UP000261052">
    <property type="component" value="Unassembled WGS sequence"/>
</dbReference>
<evidence type="ECO:0000313" key="46">
    <source>
        <dbReference type="Proteomes" id="UP000324325"/>
    </source>
</evidence>
<evidence type="ECO:0000313" key="33">
    <source>
        <dbReference type="Proteomes" id="UP000283501"/>
    </source>
</evidence>
<reference evidence="2" key="6">
    <citation type="journal article" date="2020" name="Cell Host Microbe">
        <title>Functional and Genomic Variation between Human-Derived Isolates of Lachnospiraceae Reveals Inter- and Intra-Species Diversity.</title>
        <authorList>
            <person name="Sorbara M.T."/>
            <person name="Littmann E.R."/>
            <person name="Fontana E."/>
            <person name="Moody T.U."/>
            <person name="Kohout C.E."/>
            <person name="Gjonbalaj M."/>
            <person name="Eaton V."/>
            <person name="Seok R."/>
            <person name="Leiner I.M."/>
            <person name="Pamer E.G."/>
        </authorList>
    </citation>
    <scope>NUCLEOTIDE SEQUENCE</scope>
    <source>
        <strain evidence="3">MSK.16.45</strain>
        <strain evidence="2">MSK.17.79</strain>
    </source>
</reference>
<dbReference type="EMBL" id="QSEN01000029">
    <property type="protein sequence ID" value="RGZ74118.1"/>
    <property type="molecule type" value="Genomic_DNA"/>
</dbReference>
<evidence type="ECO:0000313" key="34">
    <source>
        <dbReference type="Proteomes" id="UP000283683"/>
    </source>
</evidence>
<dbReference type="Proteomes" id="UP000286181">
    <property type="component" value="Unassembled WGS sequence"/>
</dbReference>
<dbReference type="EMBL" id="QSUG01000022">
    <property type="protein sequence ID" value="RGN19601.1"/>
    <property type="molecule type" value="Genomic_DNA"/>
</dbReference>
<dbReference type="Proteomes" id="UP001193670">
    <property type="component" value="Unassembled WGS sequence"/>
</dbReference>
<evidence type="ECO:0000313" key="44">
    <source>
        <dbReference type="Proteomes" id="UP000286341"/>
    </source>
</evidence>
<name>A0A2U2ELD1_9FIRM</name>
<dbReference type="EMBL" id="JAAILW010000028">
    <property type="protein sequence ID" value="NSC28162.1"/>
    <property type="molecule type" value="Genomic_DNA"/>
</dbReference>
<evidence type="ECO:0000313" key="47">
    <source>
        <dbReference type="Proteomes" id="UP000324327"/>
    </source>
</evidence>
<evidence type="ECO:0000313" key="2">
    <source>
        <dbReference type="EMBL" id="NSC28162.1"/>
    </source>
</evidence>
<dbReference type="EMBL" id="QSDV01000026">
    <property type="protein sequence ID" value="RGZ16625.1"/>
    <property type="molecule type" value="Genomic_DNA"/>
</dbReference>
<evidence type="ECO:0000313" key="5">
    <source>
        <dbReference type="EMBL" id="RGI66225.1"/>
    </source>
</evidence>
<evidence type="ECO:0000313" key="10">
    <source>
        <dbReference type="EMBL" id="RGW40187.1"/>
    </source>
</evidence>
<evidence type="ECO:0000313" key="14">
    <source>
        <dbReference type="EMBL" id="RGZ92047.1"/>
    </source>
</evidence>
<evidence type="ECO:0000313" key="42">
    <source>
        <dbReference type="Proteomes" id="UP000286181"/>
    </source>
</evidence>
<evidence type="ECO:0000313" key="43">
    <source>
        <dbReference type="Proteomes" id="UP000286220"/>
    </source>
</evidence>
<evidence type="ECO:0000313" key="13">
    <source>
        <dbReference type="EMBL" id="RGZ74118.1"/>
    </source>
</evidence>
<dbReference type="Proteomes" id="UP000479563">
    <property type="component" value="Unassembled WGS sequence"/>
</dbReference>
<dbReference type="EMBL" id="QSKY01000031">
    <property type="protein sequence ID" value="RHF00300.1"/>
    <property type="molecule type" value="Genomic_DNA"/>
</dbReference>
<dbReference type="RefSeq" id="WP_015516779.1">
    <property type="nucleotide sequence ID" value="NZ_CP143947.1"/>
</dbReference>
<dbReference type="EMBL" id="QSES01000015">
    <property type="protein sequence ID" value="RGZ92047.1"/>
    <property type="molecule type" value="Genomic_DNA"/>
</dbReference>
<dbReference type="Proteomes" id="UP000285209">
    <property type="component" value="Unassembled WGS sequence"/>
</dbReference>
<evidence type="ECO:0000313" key="22">
    <source>
        <dbReference type="EMBL" id="RHL08336.1"/>
    </source>
</evidence>
<evidence type="ECO:0000313" key="29">
    <source>
        <dbReference type="Proteomes" id="UP000261052"/>
    </source>
</evidence>
<dbReference type="EMBL" id="QSHU01000016">
    <property type="protein sequence ID" value="RHC38385.1"/>
    <property type="molecule type" value="Genomic_DNA"/>
</dbReference>
<evidence type="ECO:0000313" key="37">
    <source>
        <dbReference type="Proteomes" id="UP000284835"/>
    </source>
</evidence>
<dbReference type="EMBL" id="JAAIMP010000022">
    <property type="protein sequence ID" value="NSC78054.1"/>
    <property type="molecule type" value="Genomic_DNA"/>
</dbReference>
<dbReference type="Proteomes" id="UP000266698">
    <property type="component" value="Unassembled WGS sequence"/>
</dbReference>
<evidence type="ECO:0000313" key="19">
    <source>
        <dbReference type="EMBL" id="RHE31308.1"/>
    </source>
</evidence>
<dbReference type="Proteomes" id="UP000266066">
    <property type="component" value="Unassembled WGS sequence"/>
</dbReference>
<dbReference type="Proteomes" id="UP000260642">
    <property type="component" value="Unassembled WGS sequence"/>
</dbReference>
<reference evidence="46 47" key="4">
    <citation type="submission" date="2019-08" db="EMBL/GenBank/DDBJ databases">
        <authorList>
            <person name="Duncan S."/>
            <person name="Walker A."/>
        </authorList>
    </citation>
    <scope>NUCLEOTIDE SEQUENCE [LARGE SCALE GENOMIC DNA]</scope>
    <source>
        <strain evidence="24 46">L2-21</strain>
        <strain evidence="25 47">T3WBe13</strain>
    </source>
</reference>
<evidence type="ECO:0000313" key="28">
    <source>
        <dbReference type="Proteomes" id="UP000260970"/>
    </source>
</evidence>
<evidence type="ECO:0000313" key="20">
    <source>
        <dbReference type="EMBL" id="RHF00300.1"/>
    </source>
</evidence>
<reference evidence="27 28" key="2">
    <citation type="submission" date="2018-08" db="EMBL/GenBank/DDBJ databases">
        <title>A genome reference for cultivated species of the human gut microbiota.</title>
        <authorList>
            <person name="Zou Y."/>
            <person name="Xue W."/>
            <person name="Luo G."/>
        </authorList>
    </citation>
    <scope>NUCLEOTIDE SEQUENCE [LARGE SCALE GENOMIC DNA]</scope>
    <source>
        <strain evidence="11 34">AF06-19</strain>
        <strain evidence="10 45">AF12-8</strain>
        <strain evidence="9 36">AF18-16LB</strain>
        <strain evidence="8 30">AF25-15</strain>
        <strain evidence="23 31">AF36-2BH</strain>
        <strain evidence="22 42">AF39-14AC</strain>
        <strain evidence="21 40">AM16-11</strain>
        <strain evidence="20 33">AM26-2LB</strain>
        <strain evidence="19 39">AM29-10</strain>
        <strain evidence="18 37">AM30-13AC</strain>
        <strain evidence="17 41">AM36-3AA</strain>
        <strain evidence="16 43">AM42-17AT</strain>
        <strain evidence="15 44">AM44-1AT</strain>
        <strain evidence="14 35">AM47-6BH</strain>
        <strain evidence="13 32">AM48-7</strain>
        <strain evidence="12 38">AM54-25XD</strain>
        <strain evidence="7 28">OM05-6AA</strain>
        <strain evidence="6 29">TF11-15AC</strain>
        <strain evidence="5 27">TM10-3</strain>
    </source>
</reference>
<evidence type="ECO:0000313" key="32">
    <source>
        <dbReference type="Proteomes" id="UP000283431"/>
    </source>
</evidence>
<evidence type="ECO:0000313" key="7">
    <source>
        <dbReference type="EMBL" id="RGN19601.1"/>
    </source>
</evidence>
<evidence type="ECO:0000313" key="23">
    <source>
        <dbReference type="EMBL" id="RHL83365.1"/>
    </source>
</evidence>
<evidence type="ECO:0000313" key="40">
    <source>
        <dbReference type="Proteomes" id="UP000285865"/>
    </source>
</evidence>
<evidence type="ECO:0000313" key="18">
    <source>
        <dbReference type="EMBL" id="RHD91409.1"/>
    </source>
</evidence>
<dbReference type="EMBL" id="QRPB01000001">
    <property type="protein sequence ID" value="RHL83365.1"/>
    <property type="molecule type" value="Genomic_DNA"/>
</dbReference>
<dbReference type="EMBL" id="QRUJ01000001">
    <property type="protein sequence ID" value="RGR57255.1"/>
    <property type="molecule type" value="Genomic_DNA"/>
</dbReference>
<dbReference type="Proteomes" id="UP000286581">
    <property type="component" value="Unassembled WGS sequence"/>
</dbReference>
<dbReference type="EMBL" id="QSJS01000024">
    <property type="protein sequence ID" value="RHD91409.1"/>
    <property type="molecule type" value="Genomic_DNA"/>
</dbReference>
<dbReference type="EMBL" id="QSFB01000022">
    <property type="protein sequence ID" value="RHA10469.1"/>
    <property type="molecule type" value="Genomic_DNA"/>
</dbReference>
<protein>
    <submittedName>
        <fullName evidence="4">Glyoxalase</fullName>
    </submittedName>
</protein>
<dbReference type="Proteomes" id="UP000286104">
    <property type="component" value="Unassembled WGS sequence"/>
</dbReference>
<dbReference type="Proteomes" id="UP000283501">
    <property type="component" value="Unassembled WGS sequence"/>
</dbReference>
<dbReference type="Proteomes" id="UP000324325">
    <property type="component" value="Unassembled WGS sequence"/>
</dbReference>
<dbReference type="Proteomes" id="UP000283431">
    <property type="component" value="Unassembled WGS sequence"/>
</dbReference>
<organism evidence="4 26">
    <name type="scientific">Agathobacter rectalis</name>
    <dbReference type="NCBI Taxonomy" id="39491"/>
    <lineage>
        <taxon>Bacteria</taxon>
        <taxon>Bacillati</taxon>
        <taxon>Bacillota</taxon>
        <taxon>Clostridia</taxon>
        <taxon>Lachnospirales</taxon>
        <taxon>Lachnospiraceae</taxon>
        <taxon>Agathobacter</taxon>
    </lineage>
</organism>
<dbReference type="OrthoDB" id="1766650at2"/>
<evidence type="ECO:0000313" key="6">
    <source>
        <dbReference type="EMBL" id="RGK40534.1"/>
    </source>
</evidence>
<dbReference type="EMBL" id="QSQP01000021">
    <property type="protein sequence ID" value="RGK40534.1"/>
    <property type="molecule type" value="Genomic_DNA"/>
</dbReference>
<evidence type="ECO:0000313" key="4">
    <source>
        <dbReference type="EMBL" id="PWE85119.1"/>
    </source>
</evidence>
<dbReference type="Proteomes" id="UP000284296">
    <property type="component" value="Unassembled WGS sequence"/>
</dbReference>
<dbReference type="EMBL" id="WKQP01000020">
    <property type="protein sequence ID" value="MSC60903.1"/>
    <property type="molecule type" value="Genomic_DNA"/>
</dbReference>
<evidence type="ECO:0000313" key="1">
    <source>
        <dbReference type="EMBL" id="MSC60903.1"/>
    </source>
</evidence>
<evidence type="ECO:0000313" key="38">
    <source>
        <dbReference type="Proteomes" id="UP000285209"/>
    </source>
</evidence>
<evidence type="ECO:0000313" key="8">
    <source>
        <dbReference type="EMBL" id="RGR57255.1"/>
    </source>
</evidence>
<dbReference type="EMBL" id="QRKN01000001">
    <property type="protein sequence ID" value="RHI25125.1"/>
    <property type="molecule type" value="Genomic_DNA"/>
</dbReference>
<evidence type="ECO:0000313" key="3">
    <source>
        <dbReference type="EMBL" id="NSC78054.1"/>
    </source>
</evidence>
<sequence>MEEYNMYEYDDEVLDTFLKKQTQLFSEEVADTPEAAEEFLEDCMAVVCKNIKEVRDYFDEAGSDISGMSDDELMDQSEVFAIADGRFLVVEG</sequence>
<evidence type="ECO:0000313" key="25">
    <source>
        <dbReference type="EMBL" id="TYL61459.1"/>
    </source>
</evidence>
<evidence type="ECO:0000313" key="39">
    <source>
        <dbReference type="Proteomes" id="UP000285290"/>
    </source>
</evidence>
<reference evidence="46 47" key="5">
    <citation type="submission" date="2019-09" db="EMBL/GenBank/DDBJ databases">
        <title>Strain-level analysis of Eubacterium rectale using genomes from metagenomes.</title>
        <authorList>
            <person name="Karcher N."/>
            <person name="Segata N."/>
        </authorList>
    </citation>
    <scope>NUCLEOTIDE SEQUENCE [LARGE SCALE GENOMIC DNA]</scope>
    <source>
        <strain evidence="24 46">L2-21</strain>
        <strain evidence="25 47">T3WBe13</strain>
    </source>
</reference>
<dbReference type="Proteomes" id="UP000324327">
    <property type="component" value="Unassembled WGS sequence"/>
</dbReference>
<dbReference type="AlphaFoldDB" id="A0A2U2ELD1"/>